<sequence>MYKGTHEDRETSVKKFTADRDDELERIANEVAIASRMSNHKNVLKLLGCCLEIELPLLISEFPTMGNLSNHIYKPKDDQLPWEHKLRIISGMANAVAYLHHCLSKTIIHRNIKPGSIFSDQNYAAKLFDFQDALPIPEGEAHVEEEVIGSSGAQPEFSFL</sequence>
<evidence type="ECO:0000313" key="4">
    <source>
        <dbReference type="EMBL" id="GMN36313.1"/>
    </source>
</evidence>
<dbReference type="InterPro" id="IPR011009">
    <property type="entry name" value="Kinase-like_dom_sf"/>
</dbReference>
<organism evidence="4 5">
    <name type="scientific">Ficus carica</name>
    <name type="common">Common fig</name>
    <dbReference type="NCBI Taxonomy" id="3494"/>
    <lineage>
        <taxon>Eukaryota</taxon>
        <taxon>Viridiplantae</taxon>
        <taxon>Streptophyta</taxon>
        <taxon>Embryophyta</taxon>
        <taxon>Tracheophyta</taxon>
        <taxon>Spermatophyta</taxon>
        <taxon>Magnoliopsida</taxon>
        <taxon>eudicotyledons</taxon>
        <taxon>Gunneridae</taxon>
        <taxon>Pentapetalae</taxon>
        <taxon>rosids</taxon>
        <taxon>fabids</taxon>
        <taxon>Rosales</taxon>
        <taxon>Moraceae</taxon>
        <taxon>Ficeae</taxon>
        <taxon>Ficus</taxon>
    </lineage>
</organism>
<dbReference type="SUPFAM" id="SSF56112">
    <property type="entry name" value="Protein kinase-like (PK-like)"/>
    <property type="match status" value="1"/>
</dbReference>
<protein>
    <recommendedName>
        <fullName evidence="3">Protein kinase domain-containing protein</fullName>
    </recommendedName>
</protein>
<dbReference type="GO" id="GO:0004674">
    <property type="term" value="F:protein serine/threonine kinase activity"/>
    <property type="evidence" value="ECO:0007669"/>
    <property type="project" value="TreeGrafter"/>
</dbReference>
<evidence type="ECO:0000256" key="1">
    <source>
        <dbReference type="ARBA" id="ARBA00022741"/>
    </source>
</evidence>
<name>A0AA87ZZD1_FICCA</name>
<evidence type="ECO:0000259" key="3">
    <source>
        <dbReference type="PROSITE" id="PS50011"/>
    </source>
</evidence>
<dbReference type="InterPro" id="IPR000719">
    <property type="entry name" value="Prot_kinase_dom"/>
</dbReference>
<dbReference type="PANTHER" id="PTHR27005:SF522">
    <property type="entry name" value="NON-FUNCTIONAL PSEUDOKINASE ZED1-LIKE"/>
    <property type="match status" value="1"/>
</dbReference>
<comment type="caution">
    <text evidence="4">The sequence shown here is derived from an EMBL/GenBank/DDBJ whole genome shotgun (WGS) entry which is preliminary data.</text>
</comment>
<evidence type="ECO:0000313" key="5">
    <source>
        <dbReference type="Proteomes" id="UP001187192"/>
    </source>
</evidence>
<reference evidence="4" key="1">
    <citation type="submission" date="2023-07" db="EMBL/GenBank/DDBJ databases">
        <title>draft genome sequence of fig (Ficus carica).</title>
        <authorList>
            <person name="Takahashi T."/>
            <person name="Nishimura K."/>
        </authorList>
    </citation>
    <scope>NUCLEOTIDE SEQUENCE</scope>
</reference>
<dbReference type="InterPro" id="IPR045274">
    <property type="entry name" value="WAK-like"/>
</dbReference>
<dbReference type="Pfam" id="PF00069">
    <property type="entry name" value="Pkinase"/>
    <property type="match status" value="1"/>
</dbReference>
<dbReference type="Gene3D" id="3.30.200.20">
    <property type="entry name" value="Phosphorylase Kinase, domain 1"/>
    <property type="match status" value="1"/>
</dbReference>
<keyword evidence="5" id="KW-1185">Reference proteome</keyword>
<dbReference type="GO" id="GO:0007166">
    <property type="term" value="P:cell surface receptor signaling pathway"/>
    <property type="evidence" value="ECO:0007669"/>
    <property type="project" value="InterPro"/>
</dbReference>
<feature type="domain" description="Protein kinase" evidence="3">
    <location>
        <begin position="1"/>
        <end position="160"/>
    </location>
</feature>
<dbReference type="EMBL" id="BTGU01000006">
    <property type="protein sequence ID" value="GMN36313.1"/>
    <property type="molecule type" value="Genomic_DNA"/>
</dbReference>
<evidence type="ECO:0000256" key="2">
    <source>
        <dbReference type="ARBA" id="ARBA00022840"/>
    </source>
</evidence>
<keyword evidence="2" id="KW-0067">ATP-binding</keyword>
<dbReference type="GO" id="GO:0005886">
    <property type="term" value="C:plasma membrane"/>
    <property type="evidence" value="ECO:0007669"/>
    <property type="project" value="TreeGrafter"/>
</dbReference>
<dbReference type="Gene3D" id="1.10.510.10">
    <property type="entry name" value="Transferase(Phosphotransferase) domain 1"/>
    <property type="match status" value="1"/>
</dbReference>
<dbReference type="Proteomes" id="UP001187192">
    <property type="component" value="Unassembled WGS sequence"/>
</dbReference>
<gene>
    <name evidence="4" type="ORF">TIFTF001_005917</name>
</gene>
<dbReference type="PROSITE" id="PS50011">
    <property type="entry name" value="PROTEIN_KINASE_DOM"/>
    <property type="match status" value="1"/>
</dbReference>
<dbReference type="PANTHER" id="PTHR27005">
    <property type="entry name" value="WALL-ASSOCIATED RECEPTOR KINASE-LIKE 21"/>
    <property type="match status" value="1"/>
</dbReference>
<dbReference type="GO" id="GO:0005524">
    <property type="term" value="F:ATP binding"/>
    <property type="evidence" value="ECO:0007669"/>
    <property type="project" value="UniProtKB-KW"/>
</dbReference>
<proteinExistence type="predicted"/>
<accession>A0AA87ZZD1</accession>
<keyword evidence="1" id="KW-0547">Nucleotide-binding</keyword>
<dbReference type="AlphaFoldDB" id="A0AA87ZZD1"/>